<dbReference type="SUPFAM" id="SSF54403">
    <property type="entry name" value="Cystatin/monellin"/>
    <property type="match status" value="2"/>
</dbReference>
<dbReference type="Proteomes" id="UP001223079">
    <property type="component" value="Unassembled WGS sequence"/>
</dbReference>
<dbReference type="Gene3D" id="3.10.450.40">
    <property type="match status" value="2"/>
</dbReference>
<reference evidence="3 4" key="1">
    <citation type="submission" date="2023-07" db="EMBL/GenBank/DDBJ databases">
        <title>Genomic Encyclopedia of Type Strains, Phase IV (KMG-IV): sequencing the most valuable type-strain genomes for metagenomic binning, comparative biology and taxonomic classification.</title>
        <authorList>
            <person name="Goeker M."/>
        </authorList>
    </citation>
    <scope>NUCLEOTIDE SEQUENCE [LARGE SCALE GENOMIC DNA]</scope>
    <source>
        <strain evidence="3 4">DSM 105143</strain>
    </source>
</reference>
<dbReference type="InterPro" id="IPR046350">
    <property type="entry name" value="Cystatin_sf"/>
</dbReference>
<name>A0ABT9YT20_9STRE</name>
<dbReference type="RefSeq" id="WP_307122289.1">
    <property type="nucleotide sequence ID" value="NZ_JAUSTM010000018.1"/>
</dbReference>
<protein>
    <submittedName>
        <fullName evidence="3">Uncharacterized protein YpmB</fullName>
    </submittedName>
</protein>
<evidence type="ECO:0000259" key="2">
    <source>
        <dbReference type="Pfam" id="PF17881"/>
    </source>
</evidence>
<evidence type="ECO:0000256" key="1">
    <source>
        <dbReference type="SAM" id="Phobius"/>
    </source>
</evidence>
<sequence length="156" mass="17740">MLKPFTVKKQLMIGGLMLLLTLFVTSAISLFVIIRPYRKDKEEAIKIANQYTGLETVDSYSLFHFDESYYSLSGWTENQEIHVLIPQDGGQILTFSAEEGVSANEVKETVQKLGAQQIKRVTLGIIANQPVWEVFSDGQFFYFDFKTGEQLSEEDI</sequence>
<feature type="transmembrane region" description="Helical" evidence="1">
    <location>
        <begin position="12"/>
        <end position="34"/>
    </location>
</feature>
<dbReference type="EMBL" id="JAUSTM010000018">
    <property type="protein sequence ID" value="MDQ0223134.1"/>
    <property type="molecule type" value="Genomic_DNA"/>
</dbReference>
<evidence type="ECO:0000313" key="4">
    <source>
        <dbReference type="Proteomes" id="UP001223079"/>
    </source>
</evidence>
<dbReference type="InterPro" id="IPR041401">
    <property type="entry name" value="TseB-like_dom"/>
</dbReference>
<accession>A0ABT9YT20</accession>
<keyword evidence="4" id="KW-1185">Reference proteome</keyword>
<evidence type="ECO:0000313" key="3">
    <source>
        <dbReference type="EMBL" id="MDQ0223134.1"/>
    </source>
</evidence>
<proteinExistence type="predicted"/>
<keyword evidence="1" id="KW-0812">Transmembrane</keyword>
<comment type="caution">
    <text evidence="3">The sequence shown here is derived from an EMBL/GenBank/DDBJ whole genome shotgun (WGS) entry which is preliminary data.</text>
</comment>
<keyword evidence="1" id="KW-0472">Membrane</keyword>
<organism evidence="3 4">
    <name type="scientific">Streptococcus moroccensis</name>
    <dbReference type="NCBI Taxonomy" id="1451356"/>
    <lineage>
        <taxon>Bacteria</taxon>
        <taxon>Bacillati</taxon>
        <taxon>Bacillota</taxon>
        <taxon>Bacilli</taxon>
        <taxon>Lactobacillales</taxon>
        <taxon>Streptococcaceae</taxon>
        <taxon>Streptococcus</taxon>
    </lineage>
</organism>
<gene>
    <name evidence="3" type="ORF">J2S23_001709</name>
</gene>
<dbReference type="Pfam" id="PF17881">
    <property type="entry name" value="TseB"/>
    <property type="match status" value="1"/>
</dbReference>
<feature type="domain" description="Cell wall elongation regulator TseB-like" evidence="2">
    <location>
        <begin position="43"/>
        <end position="86"/>
    </location>
</feature>
<keyword evidence="1" id="KW-1133">Transmembrane helix</keyword>